<evidence type="ECO:0000259" key="11">
    <source>
        <dbReference type="PROSITE" id="PS50928"/>
    </source>
</evidence>
<feature type="domain" description="ABC transmembrane type-1" evidence="11">
    <location>
        <begin position="79"/>
        <end position="307"/>
    </location>
</feature>
<comment type="subcellular location">
    <subcellularLocation>
        <location evidence="10">Cell inner membrane</location>
        <topology evidence="10">Multi-pass membrane protein</topology>
    </subcellularLocation>
    <subcellularLocation>
        <location evidence="1 9">Cell membrane</location>
        <topology evidence="1 9">Multi-pass membrane protein</topology>
    </subcellularLocation>
</comment>
<dbReference type="OrthoDB" id="9785113at2"/>
<dbReference type="EMBL" id="CP031222">
    <property type="protein sequence ID" value="AXI01756.1"/>
    <property type="molecule type" value="Genomic_DNA"/>
</dbReference>
<keyword evidence="3 9" id="KW-0813">Transport</keyword>
<feature type="transmembrane region" description="Helical" evidence="9">
    <location>
        <begin position="116"/>
        <end position="144"/>
    </location>
</feature>
<feature type="transmembrane region" description="Helical" evidence="9">
    <location>
        <begin position="78"/>
        <end position="104"/>
    </location>
</feature>
<keyword evidence="6 9" id="KW-0812">Transmembrane</keyword>
<dbReference type="Gene3D" id="1.10.3720.10">
    <property type="entry name" value="MetI-like"/>
    <property type="match status" value="1"/>
</dbReference>
<dbReference type="PANTHER" id="PTHR30425:SF1">
    <property type="entry name" value="PHOSPHATE TRANSPORT SYSTEM PERMEASE PROTEIN PSTC"/>
    <property type="match status" value="1"/>
</dbReference>
<dbReference type="Proteomes" id="UP000253940">
    <property type="component" value="Chromosome"/>
</dbReference>
<dbReference type="AlphaFoldDB" id="A0A345P397"/>
<comment type="function">
    <text evidence="10">Part of the binding-protein-dependent transport system for phosphate; probably responsible for the translocation of the substrate across the membrane.</text>
</comment>
<gene>
    <name evidence="12" type="primary">pstC</name>
    <name evidence="12" type="ORF">HYN46_01985</name>
</gene>
<comment type="similarity">
    <text evidence="2 10">Belongs to the binding-protein-dependent transport system permease family. CysTW subfamily.</text>
</comment>
<name>A0A345P397_9GAMM</name>
<feature type="transmembrane region" description="Helical" evidence="9">
    <location>
        <begin position="284"/>
        <end position="311"/>
    </location>
</feature>
<dbReference type="NCBIfam" id="TIGR02138">
    <property type="entry name" value="phosphate_pstC"/>
    <property type="match status" value="1"/>
</dbReference>
<keyword evidence="8 9" id="KW-0472">Membrane</keyword>
<evidence type="ECO:0000256" key="8">
    <source>
        <dbReference type="ARBA" id="ARBA00023136"/>
    </source>
</evidence>
<organism evidence="12 13">
    <name type="scientific">Aquirhabdus parva</name>
    <dbReference type="NCBI Taxonomy" id="2283318"/>
    <lineage>
        <taxon>Bacteria</taxon>
        <taxon>Pseudomonadati</taxon>
        <taxon>Pseudomonadota</taxon>
        <taxon>Gammaproteobacteria</taxon>
        <taxon>Moraxellales</taxon>
        <taxon>Moraxellaceae</taxon>
        <taxon>Aquirhabdus</taxon>
    </lineage>
</organism>
<evidence type="ECO:0000256" key="1">
    <source>
        <dbReference type="ARBA" id="ARBA00004651"/>
    </source>
</evidence>
<keyword evidence="5 10" id="KW-0592">Phosphate transport</keyword>
<feature type="transmembrane region" description="Helical" evidence="9">
    <location>
        <begin position="246"/>
        <end position="264"/>
    </location>
</feature>
<evidence type="ECO:0000256" key="3">
    <source>
        <dbReference type="ARBA" id="ARBA00022448"/>
    </source>
</evidence>
<evidence type="ECO:0000313" key="13">
    <source>
        <dbReference type="Proteomes" id="UP000253940"/>
    </source>
</evidence>
<keyword evidence="7 9" id="KW-1133">Transmembrane helix</keyword>
<evidence type="ECO:0000256" key="4">
    <source>
        <dbReference type="ARBA" id="ARBA00022475"/>
    </source>
</evidence>
<feature type="transmembrane region" description="Helical" evidence="9">
    <location>
        <begin position="21"/>
        <end position="46"/>
    </location>
</feature>
<dbReference type="InterPro" id="IPR000515">
    <property type="entry name" value="MetI-like"/>
</dbReference>
<dbReference type="InterPro" id="IPR051124">
    <property type="entry name" value="Phosphate_Transport_Permease"/>
</dbReference>
<evidence type="ECO:0000256" key="9">
    <source>
        <dbReference type="RuleBase" id="RU363032"/>
    </source>
</evidence>
<dbReference type="RefSeq" id="WP_114897866.1">
    <property type="nucleotide sequence ID" value="NZ_CP031222.1"/>
</dbReference>
<dbReference type="PROSITE" id="PS50928">
    <property type="entry name" value="ABC_TM1"/>
    <property type="match status" value="1"/>
</dbReference>
<reference evidence="12 13" key="1">
    <citation type="submission" date="2018-07" db="EMBL/GenBank/DDBJ databases">
        <title>Genome sequencing of Moraxellaceae gen. HYN0046.</title>
        <authorList>
            <person name="Kim M."/>
            <person name="Yi H."/>
        </authorList>
    </citation>
    <scope>NUCLEOTIDE SEQUENCE [LARGE SCALE GENOMIC DNA]</scope>
    <source>
        <strain evidence="12 13">HYN0046</strain>
    </source>
</reference>
<protein>
    <recommendedName>
        <fullName evidence="10">Phosphate transport system permease protein</fullName>
    </recommendedName>
</protein>
<keyword evidence="10" id="KW-0997">Cell inner membrane</keyword>
<dbReference type="PANTHER" id="PTHR30425">
    <property type="entry name" value="PHOSPHATE TRANSPORT SYSTEM PERMEASE PROTEIN PST"/>
    <property type="match status" value="1"/>
</dbReference>
<evidence type="ECO:0000256" key="10">
    <source>
        <dbReference type="RuleBase" id="RU363054"/>
    </source>
</evidence>
<dbReference type="GO" id="GO:0005886">
    <property type="term" value="C:plasma membrane"/>
    <property type="evidence" value="ECO:0007669"/>
    <property type="project" value="UniProtKB-SubCell"/>
</dbReference>
<dbReference type="GO" id="GO:0005315">
    <property type="term" value="F:phosphate transmembrane transporter activity"/>
    <property type="evidence" value="ECO:0007669"/>
    <property type="project" value="InterPro"/>
</dbReference>
<keyword evidence="4" id="KW-1003">Cell membrane</keyword>
<dbReference type="InterPro" id="IPR035906">
    <property type="entry name" value="MetI-like_sf"/>
</dbReference>
<dbReference type="KEGG" id="mbah:HYN46_01985"/>
<sequence>MITSEITSAARLIKVENGRNARFRVIVLGIALLVLIVLGAIIFTLVDGSMPVFKQLGLSFFTSKEWDPVAGHFGILPAVYGTLVTSFIALIIAVPISFFIAFFLTELCPYRFRATLNAIIELLAGIPSIIYGMWGLFVLAPILADHIQPLLTKWFQHVWLLKDIFAGPPIGIGFLPAALILAIMIIPFITAVMREVFDVVPKTLKEGGYGLGANRWEVTRDIVLPHTKVALTGGVMLGLGRALGETMAVTFMIGNVNTISIGLFDSGNSIASVIANEFAEAHDLHMSALLALGLILFFIAFLVLAVARALIHKVKKS</sequence>
<keyword evidence="13" id="KW-1185">Reference proteome</keyword>
<dbReference type="GO" id="GO:0006817">
    <property type="term" value="P:phosphate ion transport"/>
    <property type="evidence" value="ECO:0007669"/>
    <property type="project" value="UniProtKB-KW"/>
</dbReference>
<proteinExistence type="inferred from homology"/>
<dbReference type="CDD" id="cd06261">
    <property type="entry name" value="TM_PBP2"/>
    <property type="match status" value="1"/>
</dbReference>
<accession>A0A345P397</accession>
<feature type="transmembrane region" description="Helical" evidence="9">
    <location>
        <begin position="164"/>
        <end position="189"/>
    </location>
</feature>
<dbReference type="Pfam" id="PF00528">
    <property type="entry name" value="BPD_transp_1"/>
    <property type="match status" value="1"/>
</dbReference>
<evidence type="ECO:0000256" key="5">
    <source>
        <dbReference type="ARBA" id="ARBA00022592"/>
    </source>
</evidence>
<dbReference type="InterPro" id="IPR011864">
    <property type="entry name" value="Phosphate_PstC"/>
</dbReference>
<evidence type="ECO:0000256" key="7">
    <source>
        <dbReference type="ARBA" id="ARBA00022989"/>
    </source>
</evidence>
<evidence type="ECO:0000313" key="12">
    <source>
        <dbReference type="EMBL" id="AXI01756.1"/>
    </source>
</evidence>
<dbReference type="SUPFAM" id="SSF161098">
    <property type="entry name" value="MetI-like"/>
    <property type="match status" value="1"/>
</dbReference>
<evidence type="ECO:0000256" key="6">
    <source>
        <dbReference type="ARBA" id="ARBA00022692"/>
    </source>
</evidence>
<evidence type="ECO:0000256" key="2">
    <source>
        <dbReference type="ARBA" id="ARBA00007069"/>
    </source>
</evidence>